<gene>
    <name evidence="1" type="ORF">LDG_8323</name>
</gene>
<evidence type="ECO:0000313" key="2">
    <source>
        <dbReference type="Proteomes" id="UP000002770"/>
    </source>
</evidence>
<dbReference type="Pfam" id="PF07511">
    <property type="entry name" value="DUF1525"/>
    <property type="match status" value="1"/>
</dbReference>
<evidence type="ECO:0008006" key="3">
    <source>
        <dbReference type="Google" id="ProtNLM"/>
    </source>
</evidence>
<organism evidence="1 2">
    <name type="scientific">Legionella drancourtii LLAP12</name>
    <dbReference type="NCBI Taxonomy" id="658187"/>
    <lineage>
        <taxon>Bacteria</taxon>
        <taxon>Pseudomonadati</taxon>
        <taxon>Pseudomonadota</taxon>
        <taxon>Gammaproteobacteria</taxon>
        <taxon>Legionellales</taxon>
        <taxon>Legionellaceae</taxon>
        <taxon>Legionella</taxon>
    </lineage>
</organism>
<accession>G9ESQ2</accession>
<sequence length="103" mass="11707">MFTTTAHPVALNGLRAKVCELDVLNKMTDELNQNMRQIVASNQVDEIQNARITAFYRCQNEARLYELKSLPAIVIDKAYVVYGMHAVDKALIATRNHHEVRHG</sequence>
<dbReference type="InterPro" id="IPR011090">
    <property type="entry name" value="Integr_conj_element_PFL4709"/>
</dbReference>
<proteinExistence type="predicted"/>
<keyword evidence="2" id="KW-1185">Reference proteome</keyword>
<dbReference type="HOGENOM" id="CLU_178437_0_0_6"/>
<reference evidence="1 2" key="1">
    <citation type="journal article" date="2011" name="BMC Genomics">
        <title>Insight into cross-talk between intra-amoebal pathogens.</title>
        <authorList>
            <person name="Gimenez G."/>
            <person name="Bertelli C."/>
            <person name="Moliner C."/>
            <person name="Robert C."/>
            <person name="Raoult D."/>
            <person name="Fournier P.E."/>
            <person name="Greub G."/>
        </authorList>
    </citation>
    <scope>NUCLEOTIDE SEQUENCE [LARGE SCALE GENOMIC DNA]</scope>
    <source>
        <strain evidence="1 2">LLAP12</strain>
    </source>
</reference>
<dbReference type="InParanoid" id="G9ESQ2"/>
<evidence type="ECO:0000313" key="1">
    <source>
        <dbReference type="EMBL" id="EHL29733.1"/>
    </source>
</evidence>
<dbReference type="Proteomes" id="UP000002770">
    <property type="component" value="Unassembled WGS sequence"/>
</dbReference>
<name>G9ESQ2_9GAMM</name>
<dbReference type="STRING" id="658187.LDG_8323"/>
<dbReference type="EMBL" id="JH413846">
    <property type="protein sequence ID" value="EHL29733.1"/>
    <property type="molecule type" value="Genomic_DNA"/>
</dbReference>
<dbReference type="AlphaFoldDB" id="G9ESQ2"/>
<protein>
    <recommendedName>
        <fullName evidence="3">Integrating conjugative element protein</fullName>
    </recommendedName>
</protein>
<dbReference type="eggNOG" id="ENOG5030U36">
    <property type="taxonomic scope" value="Bacteria"/>
</dbReference>